<dbReference type="PRINTS" id="PR00453">
    <property type="entry name" value="VWFADOMAIN"/>
</dbReference>
<dbReference type="CDD" id="cd01450">
    <property type="entry name" value="vWFA_subfamily_ECM"/>
    <property type="match status" value="1"/>
</dbReference>
<evidence type="ECO:0000259" key="1">
    <source>
        <dbReference type="PROSITE" id="PS50234"/>
    </source>
</evidence>
<dbReference type="Gene3D" id="3.40.50.410">
    <property type="entry name" value="von Willebrand factor, type A domain"/>
    <property type="match status" value="1"/>
</dbReference>
<protein>
    <recommendedName>
        <fullName evidence="1">VWFA domain-containing protein</fullName>
    </recommendedName>
</protein>
<accession>A0ABD3V7B0</accession>
<dbReference type="EMBL" id="JBJQND010000013">
    <property type="protein sequence ID" value="KAL3857496.1"/>
    <property type="molecule type" value="Genomic_DNA"/>
</dbReference>
<dbReference type="Proteomes" id="UP001634394">
    <property type="component" value="Unassembled WGS sequence"/>
</dbReference>
<organism evidence="2 3">
    <name type="scientific">Sinanodonta woodiana</name>
    <name type="common">Chinese pond mussel</name>
    <name type="synonym">Anodonta woodiana</name>
    <dbReference type="NCBI Taxonomy" id="1069815"/>
    <lineage>
        <taxon>Eukaryota</taxon>
        <taxon>Metazoa</taxon>
        <taxon>Spiralia</taxon>
        <taxon>Lophotrochozoa</taxon>
        <taxon>Mollusca</taxon>
        <taxon>Bivalvia</taxon>
        <taxon>Autobranchia</taxon>
        <taxon>Heteroconchia</taxon>
        <taxon>Palaeoheterodonta</taxon>
        <taxon>Unionida</taxon>
        <taxon>Unionoidea</taxon>
        <taxon>Unionidae</taxon>
        <taxon>Unioninae</taxon>
        <taxon>Sinanodonta</taxon>
    </lineage>
</organism>
<feature type="domain" description="VWFA" evidence="1">
    <location>
        <begin position="3"/>
        <end position="175"/>
    </location>
</feature>
<dbReference type="InterPro" id="IPR002035">
    <property type="entry name" value="VWF_A"/>
</dbReference>
<evidence type="ECO:0000313" key="3">
    <source>
        <dbReference type="Proteomes" id="UP001634394"/>
    </source>
</evidence>
<dbReference type="PROSITE" id="PS50234">
    <property type="entry name" value="VWFA"/>
    <property type="match status" value="1"/>
</dbReference>
<dbReference type="SMART" id="SM00327">
    <property type="entry name" value="VWA"/>
    <property type="match status" value="1"/>
</dbReference>
<dbReference type="SUPFAM" id="SSF53300">
    <property type="entry name" value="vWA-like"/>
    <property type="match status" value="1"/>
</dbReference>
<dbReference type="PANTHER" id="PTHR24020">
    <property type="entry name" value="COLLAGEN ALPHA"/>
    <property type="match status" value="1"/>
</dbReference>
<keyword evidence="3" id="KW-1185">Reference proteome</keyword>
<comment type="caution">
    <text evidence="2">The sequence shown here is derived from an EMBL/GenBank/DDBJ whole genome shotgun (WGS) entry which is preliminary data.</text>
</comment>
<proteinExistence type="predicted"/>
<dbReference type="AlphaFoldDB" id="A0ABD3V7B0"/>
<name>A0ABD3V7B0_SINWO</name>
<evidence type="ECO:0000313" key="2">
    <source>
        <dbReference type="EMBL" id="KAL3857496.1"/>
    </source>
</evidence>
<reference evidence="2 3" key="1">
    <citation type="submission" date="2024-11" db="EMBL/GenBank/DDBJ databases">
        <title>Chromosome-level genome assembly of the freshwater bivalve Anodonta woodiana.</title>
        <authorList>
            <person name="Chen X."/>
        </authorList>
    </citation>
    <scope>NUCLEOTIDE SEQUENCE [LARGE SCALE GENOMIC DNA]</scope>
    <source>
        <strain evidence="2">MN2024</strain>
        <tissue evidence="2">Gills</tissue>
    </source>
</reference>
<dbReference type="InterPro" id="IPR050525">
    <property type="entry name" value="ECM_Assembly_Org"/>
</dbReference>
<dbReference type="Pfam" id="PF00092">
    <property type="entry name" value="VWA"/>
    <property type="match status" value="1"/>
</dbReference>
<gene>
    <name evidence="2" type="ORF">ACJMK2_012162</name>
</gene>
<dbReference type="InterPro" id="IPR036465">
    <property type="entry name" value="vWFA_dom_sf"/>
</dbReference>
<sequence length="186" mass="20894">MSDVLYLLDAGNLVTLAEFQGAIDALQYVSLLFLGSDDVRVSLVTYAAKPEMKFNFANGLTEIQIHQKIANLSKEIHPSNHTKALEYVYQHSFTTINGARNDTRKVIVHLTNGRGIDKDTNHLADMLKNDGKILIEIGFGDDIDKTAMLNLASYPYMFYHLGEEQYTDVTVLRSLKSLSEYEVCNV</sequence>